<evidence type="ECO:0000313" key="1">
    <source>
        <dbReference type="EMBL" id="MBK7416530.1"/>
    </source>
</evidence>
<dbReference type="NCBIfam" id="TIGR04282">
    <property type="entry name" value="glyco_like_cofC"/>
    <property type="match status" value="1"/>
</dbReference>
<dbReference type="InterPro" id="IPR018641">
    <property type="entry name" value="Trfase_1_rSAM/seldom-assoc"/>
</dbReference>
<dbReference type="Pfam" id="PF09837">
    <property type="entry name" value="DUF2064"/>
    <property type="match status" value="1"/>
</dbReference>
<dbReference type="Proteomes" id="UP000739411">
    <property type="component" value="Unassembled WGS sequence"/>
</dbReference>
<organism evidence="1 2">
    <name type="scientific">Candidatus Dechloromonas phosphorivorans</name>
    <dbReference type="NCBI Taxonomy" id="2899244"/>
    <lineage>
        <taxon>Bacteria</taxon>
        <taxon>Pseudomonadati</taxon>
        <taxon>Pseudomonadota</taxon>
        <taxon>Betaproteobacteria</taxon>
        <taxon>Rhodocyclales</taxon>
        <taxon>Azonexaceae</taxon>
        <taxon>Dechloromonas</taxon>
    </lineage>
</organism>
<protein>
    <submittedName>
        <fullName evidence="1">TIGR04282 family arsenosugar biosynthesis glycosyltransferase</fullName>
    </submittedName>
</protein>
<accession>A0A935K030</accession>
<sequence length="213" mass="22882">MPQTRSKHLHVSIAILSRAPVPGQTKTRLIPALGAEGAADLHRRFLHATVRTALQANLGLVTLWCTPDTSHPEFAACAALGPLTLRQQAEGDLGQRMLATISGPTLIIGTDCPALTPAHLQQAANALSENDAVLIPAEDGGYVLIGLRQPEPAIFTDINWGTALVLASTRQRLRDIGYSWRELPTLWDVDEPADLTRLALSHPELISTESSGQ</sequence>
<dbReference type="PANTHER" id="PTHR36529">
    <property type="entry name" value="SLL1095 PROTEIN"/>
    <property type="match status" value="1"/>
</dbReference>
<dbReference type="PANTHER" id="PTHR36529:SF1">
    <property type="entry name" value="GLYCOSYLTRANSFERASE"/>
    <property type="match status" value="1"/>
</dbReference>
<reference evidence="1 2" key="1">
    <citation type="submission" date="2020-10" db="EMBL/GenBank/DDBJ databases">
        <title>Connecting structure to function with the recovery of over 1000 high-quality activated sludge metagenome-assembled genomes encoding full-length rRNA genes using long-read sequencing.</title>
        <authorList>
            <person name="Singleton C.M."/>
            <person name="Petriglieri F."/>
            <person name="Kristensen J.M."/>
            <person name="Kirkegaard R.H."/>
            <person name="Michaelsen T.Y."/>
            <person name="Andersen M.H."/>
            <person name="Karst S.M."/>
            <person name="Dueholm M.S."/>
            <person name="Nielsen P.H."/>
            <person name="Albertsen M."/>
        </authorList>
    </citation>
    <scope>NUCLEOTIDE SEQUENCE [LARGE SCALE GENOMIC DNA]</scope>
    <source>
        <strain evidence="1">EsbW_18-Q3-R4-48_BATAC.463</strain>
    </source>
</reference>
<dbReference type="AlphaFoldDB" id="A0A935K030"/>
<dbReference type="InterPro" id="IPR029044">
    <property type="entry name" value="Nucleotide-diphossugar_trans"/>
</dbReference>
<dbReference type="EMBL" id="JADJMS010000046">
    <property type="protein sequence ID" value="MBK7416530.1"/>
    <property type="molecule type" value="Genomic_DNA"/>
</dbReference>
<name>A0A935K030_9RHOO</name>
<evidence type="ECO:0000313" key="2">
    <source>
        <dbReference type="Proteomes" id="UP000739411"/>
    </source>
</evidence>
<gene>
    <name evidence="1" type="ORF">IPJ38_17005</name>
</gene>
<proteinExistence type="predicted"/>
<dbReference type="SUPFAM" id="SSF53448">
    <property type="entry name" value="Nucleotide-diphospho-sugar transferases"/>
    <property type="match status" value="1"/>
</dbReference>
<comment type="caution">
    <text evidence="1">The sequence shown here is derived from an EMBL/GenBank/DDBJ whole genome shotgun (WGS) entry which is preliminary data.</text>
</comment>
<dbReference type="Gene3D" id="3.90.550.10">
    <property type="entry name" value="Spore Coat Polysaccharide Biosynthesis Protein SpsA, Chain A"/>
    <property type="match status" value="1"/>
</dbReference>